<reference evidence="2 3" key="1">
    <citation type="submission" date="2018-10" db="EMBL/GenBank/DDBJ databases">
        <title>Rhizobium etli, R. leguminosarum and a new Rhizobium genospecies from Phaseolus dumosus.</title>
        <authorList>
            <person name="Ramirez-Puebla S.T."/>
            <person name="Rogel-Hernandez M.A."/>
            <person name="Guerrero G."/>
            <person name="Ormeno-Orrillo E."/>
            <person name="Martinez-Romero J.C."/>
            <person name="Negrete-Yankelevich S."/>
            <person name="Martinez-Romero E."/>
        </authorList>
    </citation>
    <scope>NUCLEOTIDE SEQUENCE [LARGE SCALE GENOMIC DNA]</scope>
    <source>
        <strain evidence="2 3">CCGE525</strain>
    </source>
</reference>
<dbReference type="Proteomes" id="UP000282195">
    <property type="component" value="Chromosome"/>
</dbReference>
<keyword evidence="3" id="KW-1185">Reference proteome</keyword>
<evidence type="ECO:0000313" key="2">
    <source>
        <dbReference type="EMBL" id="AYG57944.1"/>
    </source>
</evidence>
<dbReference type="RefSeq" id="WP_120703035.1">
    <property type="nucleotide sequence ID" value="NZ_JARWKY010000004.1"/>
</dbReference>
<name>A0A387FNZ8_9HYPH</name>
<protein>
    <submittedName>
        <fullName evidence="2">Uncharacterized protein</fullName>
    </submittedName>
</protein>
<dbReference type="AlphaFoldDB" id="A0A387FNZ8"/>
<gene>
    <name evidence="2" type="ORF">CCGE525_03270</name>
</gene>
<dbReference type="OrthoDB" id="9917360at2"/>
<evidence type="ECO:0000313" key="3">
    <source>
        <dbReference type="Proteomes" id="UP000282195"/>
    </source>
</evidence>
<dbReference type="KEGG" id="rjg:CCGE525_03270"/>
<proteinExistence type="predicted"/>
<keyword evidence="1" id="KW-0472">Membrane</keyword>
<feature type="transmembrane region" description="Helical" evidence="1">
    <location>
        <begin position="97"/>
        <end position="125"/>
    </location>
</feature>
<organism evidence="2 3">
    <name type="scientific">Rhizobium jaguaris</name>
    <dbReference type="NCBI Taxonomy" id="1312183"/>
    <lineage>
        <taxon>Bacteria</taxon>
        <taxon>Pseudomonadati</taxon>
        <taxon>Pseudomonadota</taxon>
        <taxon>Alphaproteobacteria</taxon>
        <taxon>Hyphomicrobiales</taxon>
        <taxon>Rhizobiaceae</taxon>
        <taxon>Rhizobium/Agrobacterium group</taxon>
        <taxon>Rhizobium</taxon>
    </lineage>
</organism>
<keyword evidence="1" id="KW-1133">Transmembrane helix</keyword>
<accession>A0A387FNZ8</accession>
<dbReference type="EMBL" id="CP032694">
    <property type="protein sequence ID" value="AYG57944.1"/>
    <property type="molecule type" value="Genomic_DNA"/>
</dbReference>
<sequence length="141" mass="15197">MVQFDDLLKSALMLNDEIKDGNLEPARTQLASEIGRLNQEFDLDALLPGGGGELGMAAKRRDVSKFYDLFIERVRANLCAKNGEFTKLIRQGIQSSVGATLTALVLALHLPGAVLTLLVPMAVLICHSGLEAFCALPTAKM</sequence>
<keyword evidence="1" id="KW-0812">Transmembrane</keyword>
<evidence type="ECO:0000256" key="1">
    <source>
        <dbReference type="SAM" id="Phobius"/>
    </source>
</evidence>